<dbReference type="InterPro" id="IPR036977">
    <property type="entry name" value="DNA_primase_Znf_CHC2"/>
</dbReference>
<proteinExistence type="predicted"/>
<dbReference type="SUPFAM" id="SSF56731">
    <property type="entry name" value="DNA primase core"/>
    <property type="match status" value="1"/>
</dbReference>
<dbReference type="CDD" id="cd03364">
    <property type="entry name" value="TOPRIM_DnaG_primases"/>
    <property type="match status" value="1"/>
</dbReference>
<dbReference type="InterPro" id="IPR002694">
    <property type="entry name" value="Znf_CHC2"/>
</dbReference>
<evidence type="ECO:0000259" key="9">
    <source>
        <dbReference type="PROSITE" id="PS51898"/>
    </source>
</evidence>
<dbReference type="Proteomes" id="UP000019402">
    <property type="component" value="Unassembled WGS sequence"/>
</dbReference>
<evidence type="ECO:0000256" key="1">
    <source>
        <dbReference type="ARBA" id="ARBA00022723"/>
    </source>
</evidence>
<dbReference type="InterPro" id="IPR050219">
    <property type="entry name" value="DnaG_primase"/>
</dbReference>
<dbReference type="InterPro" id="IPR013762">
    <property type="entry name" value="Integrase-like_cat_sf"/>
</dbReference>
<dbReference type="InterPro" id="IPR011010">
    <property type="entry name" value="DNA_brk_join_enz"/>
</dbReference>
<keyword evidence="1" id="KW-0479">Metal-binding</keyword>
<evidence type="ECO:0000256" key="4">
    <source>
        <dbReference type="ARBA" id="ARBA00022908"/>
    </source>
</evidence>
<dbReference type="GO" id="GO:0008270">
    <property type="term" value="F:zinc ion binding"/>
    <property type="evidence" value="ECO:0007669"/>
    <property type="project" value="UniProtKB-KW"/>
</dbReference>
<dbReference type="InterPro" id="IPR002104">
    <property type="entry name" value="Integrase_catalytic"/>
</dbReference>
<keyword evidence="6" id="KW-0233">DNA recombination</keyword>
<dbReference type="SMART" id="SM00400">
    <property type="entry name" value="ZnF_CHCC"/>
    <property type="match status" value="1"/>
</dbReference>
<dbReference type="Pfam" id="PF00589">
    <property type="entry name" value="Phage_integrase"/>
    <property type="match status" value="1"/>
</dbReference>
<feature type="domain" description="Tyr recombinase" evidence="9">
    <location>
        <begin position="1009"/>
        <end position="1166"/>
    </location>
</feature>
<evidence type="ECO:0000313" key="11">
    <source>
        <dbReference type="EMBL" id="GAF04800.1"/>
    </source>
</evidence>
<dbReference type="Gene3D" id="3.90.580.10">
    <property type="entry name" value="Zinc finger, CHC2-type domain"/>
    <property type="match status" value="1"/>
</dbReference>
<dbReference type="EMBL" id="BAMD01000056">
    <property type="protein sequence ID" value="GAF04800.1"/>
    <property type="molecule type" value="Genomic_DNA"/>
</dbReference>
<dbReference type="OrthoDB" id="9804281at2"/>
<keyword evidence="4" id="KW-0229">DNA integration</keyword>
<comment type="caution">
    <text evidence="11">The sequence shown here is derived from an EMBL/GenBank/DDBJ whole genome shotgun (WGS) entry which is preliminary data.</text>
</comment>
<dbReference type="eggNOG" id="COG0630">
    <property type="taxonomic scope" value="Bacteria"/>
</dbReference>
<dbReference type="SUPFAM" id="SSF56349">
    <property type="entry name" value="DNA breaking-rejoining enzymes"/>
    <property type="match status" value="1"/>
</dbReference>
<evidence type="ECO:0000256" key="7">
    <source>
        <dbReference type="PROSITE-ProRule" id="PRU01248"/>
    </source>
</evidence>
<dbReference type="InterPro" id="IPR034151">
    <property type="entry name" value="TOPRIM_DnaG_bac"/>
</dbReference>
<dbReference type="InterPro" id="IPR004107">
    <property type="entry name" value="Integrase_SAM-like_N"/>
</dbReference>
<keyword evidence="3" id="KW-0862">Zinc</keyword>
<keyword evidence="5 7" id="KW-0238">DNA-binding</keyword>
<accession>W7Y1M8</accession>
<dbReference type="eggNOG" id="COG0358">
    <property type="taxonomic scope" value="Bacteria"/>
</dbReference>
<dbReference type="Pfam" id="PF01807">
    <property type="entry name" value="Zn_ribbon_DnaG"/>
    <property type="match status" value="1"/>
</dbReference>
<dbReference type="eggNOG" id="COG4974">
    <property type="taxonomic scope" value="Bacteria"/>
</dbReference>
<dbReference type="Pfam" id="PF08275">
    <property type="entry name" value="DNAG_N"/>
    <property type="match status" value="1"/>
</dbReference>
<dbReference type="InterPro" id="IPR044068">
    <property type="entry name" value="CB"/>
</dbReference>
<dbReference type="Gene3D" id="1.10.150.130">
    <property type="match status" value="1"/>
</dbReference>
<feature type="region of interest" description="Disordered" evidence="8">
    <location>
        <begin position="452"/>
        <end position="474"/>
    </location>
</feature>
<dbReference type="SUPFAM" id="SSF57783">
    <property type="entry name" value="Zinc beta-ribbon"/>
    <property type="match status" value="1"/>
</dbReference>
<name>W7Y1M8_9BACT</name>
<evidence type="ECO:0000256" key="5">
    <source>
        <dbReference type="ARBA" id="ARBA00023125"/>
    </source>
</evidence>
<dbReference type="GO" id="GO:0006269">
    <property type="term" value="P:DNA replication, synthesis of primer"/>
    <property type="evidence" value="ECO:0007669"/>
    <property type="project" value="TreeGrafter"/>
</dbReference>
<dbReference type="PANTHER" id="PTHR30313:SF2">
    <property type="entry name" value="DNA PRIMASE"/>
    <property type="match status" value="1"/>
</dbReference>
<dbReference type="GO" id="GO:0003899">
    <property type="term" value="F:DNA-directed RNA polymerase activity"/>
    <property type="evidence" value="ECO:0007669"/>
    <property type="project" value="InterPro"/>
</dbReference>
<dbReference type="Gene3D" id="1.10.443.10">
    <property type="entry name" value="Intergrase catalytic core"/>
    <property type="match status" value="1"/>
</dbReference>
<protein>
    <submittedName>
        <fullName evidence="11">DNA primase</fullName>
    </submittedName>
</protein>
<keyword evidence="2" id="KW-0863">Zinc-finger</keyword>
<dbReference type="SUPFAM" id="SSF52540">
    <property type="entry name" value="P-loop containing nucleoside triphosphate hydrolases"/>
    <property type="match status" value="2"/>
</dbReference>
<sequence length="1166" mass="134270">MQHYNLKPDRNNQIKCPFHEDDKPSCRIYADTNTFHCFGCNATGDQIEFIEKYKKCSKHEAILKAKQLCGIPEPIKAEKPKAKPTPINGAEILTKSFTHFARSLNAKPKKAIEYLESRKLNYKALSIGYDAGTLHKAKDITNQQKQEYLQTGLLKPDKFGRENSYYTRFNNCIVFPLLDKSGNIKSLYGRHVEKGHHYLEGEHKGLYPKYPSEDTTKLILTEAIIDAATLLQVPEIIKDFSILALYGTNGFTEEHGQTIAELIELKEVILFFDGDEAGTEAIKEIAAELKQIKEKLQISVVETPEGEDLNSLSIGHEPEIFTHLIENRKPFSFSIESSGSTPNNSSSEKEKPFIQPITSGLKVASDYMQYETDQLTITLWGGIEMHTVNRLRATLHIKLKGNDYQSFRDTADLYSHNQTDRLIKQASEKLEISTSITNEAITGLTKELESYRQQKREEKRQSEESKEQQGIDRFSREQMQEANEFIRYNELTQLTYSLFNKLGMIGQQDNATLLFFIFLTRFFKNPLHAIVMGSSGSGKTHLLQGVAKAVPKQHINVTTSLSENALYYTPKDFLKNKILMQEDLDGAYNALLPLRELMSNQSISRFSTKTNSRTGDSKQVYLHVKGPVCVAGATTKDKVYEDNANRSFLIQIEESPKHEAQVMEHQGKVAAGLIDFKKYEQNVNLLKASQLLIEPMEVLIAFAPKLELPPHVFKKMRTKNHYLTLIKSITLWNQKQRKITTDKEGNKYLISTLEDVQWANFLCKDTLLRKSDELGGKTRNFFESLKELVMQWEVKTFYAKDVRKYLRMHPMTLQRHFIELEKRGMLRCVSRSNKPGNEYEISVWDDFEELKSGIEMMDTILEKLKKSEPSQPSQRGQAAHIFIFQLNSTEMIPTEIISPQFKQLETSFANWLQTLNYSTETIKTRKRNIKEFLLYLERCNINTIEILTNEKTKRFKRYLKRRENKLYGSGLMNASINVGISSVNKFFEYLQQTGNPTPDNLEYVEEIYKQRNIISLNEINELYKTSYQKHHFTNIETKAKQEAVSQRDRAMLSIYYGCGLRKSEGTNLVAHDILTERKLIHVRKGKGSKERYVPVTGNNLNHITEYLQNGRNFLLNQNETDSFFINQYGTACSDQALTARLKRSQKTQAMQSCKERNQVYTVYATQ</sequence>
<dbReference type="PANTHER" id="PTHR30313">
    <property type="entry name" value="DNA PRIMASE"/>
    <property type="match status" value="1"/>
</dbReference>
<dbReference type="GO" id="GO:0015074">
    <property type="term" value="P:DNA integration"/>
    <property type="evidence" value="ECO:0007669"/>
    <property type="project" value="UniProtKB-KW"/>
</dbReference>
<dbReference type="PROSITE" id="PS51898">
    <property type="entry name" value="TYR_RECOMBINASE"/>
    <property type="match status" value="1"/>
</dbReference>
<dbReference type="InterPro" id="IPR010998">
    <property type="entry name" value="Integrase_recombinase_N"/>
</dbReference>
<feature type="domain" description="Core-binding (CB)" evidence="10">
    <location>
        <begin position="902"/>
        <end position="991"/>
    </location>
</feature>
<dbReference type="PROSITE" id="PS51900">
    <property type="entry name" value="CB"/>
    <property type="match status" value="1"/>
</dbReference>
<dbReference type="AlphaFoldDB" id="W7Y1M8"/>
<dbReference type="GO" id="GO:0006310">
    <property type="term" value="P:DNA recombination"/>
    <property type="evidence" value="ECO:0007669"/>
    <property type="project" value="UniProtKB-KW"/>
</dbReference>
<dbReference type="GO" id="GO:0005737">
    <property type="term" value="C:cytoplasm"/>
    <property type="evidence" value="ECO:0007669"/>
    <property type="project" value="TreeGrafter"/>
</dbReference>
<evidence type="ECO:0000256" key="3">
    <source>
        <dbReference type="ARBA" id="ARBA00022833"/>
    </source>
</evidence>
<evidence type="ECO:0000256" key="2">
    <source>
        <dbReference type="ARBA" id="ARBA00022771"/>
    </source>
</evidence>
<reference evidence="11 12" key="1">
    <citation type="journal article" date="2014" name="Genome Announc.">
        <title>Draft Genome Sequence of Cytophaga fermentans JCM 21142T, a Facultative Anaerobe Isolated from Marine Mud.</title>
        <authorList>
            <person name="Starns D."/>
            <person name="Oshima K."/>
            <person name="Suda W."/>
            <person name="Iino T."/>
            <person name="Yuki M."/>
            <person name="Inoue J."/>
            <person name="Kitamura K."/>
            <person name="Iida T."/>
            <person name="Darby A."/>
            <person name="Hattori M."/>
            <person name="Ohkuma M."/>
        </authorList>
    </citation>
    <scope>NUCLEOTIDE SEQUENCE [LARGE SCALE GENOMIC DNA]</scope>
    <source>
        <strain evidence="11 12">JCM 21142</strain>
    </source>
</reference>
<dbReference type="InterPro" id="IPR013264">
    <property type="entry name" value="DNAG_N"/>
</dbReference>
<organism evidence="11 12">
    <name type="scientific">Saccharicrinis fermentans DSM 9555 = JCM 21142</name>
    <dbReference type="NCBI Taxonomy" id="869213"/>
    <lineage>
        <taxon>Bacteria</taxon>
        <taxon>Pseudomonadati</taxon>
        <taxon>Bacteroidota</taxon>
        <taxon>Bacteroidia</taxon>
        <taxon>Marinilabiliales</taxon>
        <taxon>Marinilabiliaceae</taxon>
        <taxon>Saccharicrinis</taxon>
    </lineage>
</organism>
<evidence type="ECO:0000256" key="8">
    <source>
        <dbReference type="SAM" id="MobiDB-lite"/>
    </source>
</evidence>
<dbReference type="Pfam" id="PF13155">
    <property type="entry name" value="Toprim_2"/>
    <property type="match status" value="1"/>
</dbReference>
<dbReference type="STRING" id="869213.GCA_000517085_03935"/>
<evidence type="ECO:0000256" key="6">
    <source>
        <dbReference type="ARBA" id="ARBA00023172"/>
    </source>
</evidence>
<dbReference type="InterPro" id="IPR027417">
    <property type="entry name" value="P-loop_NTPase"/>
</dbReference>
<gene>
    <name evidence="11" type="ORF">JCM21142_93517</name>
</gene>
<evidence type="ECO:0000313" key="12">
    <source>
        <dbReference type="Proteomes" id="UP000019402"/>
    </source>
</evidence>
<dbReference type="GO" id="GO:0003677">
    <property type="term" value="F:DNA binding"/>
    <property type="evidence" value="ECO:0007669"/>
    <property type="project" value="UniProtKB-UniRule"/>
</dbReference>
<dbReference type="Gene3D" id="3.40.1360.10">
    <property type="match status" value="1"/>
</dbReference>
<keyword evidence="12" id="KW-1185">Reference proteome</keyword>
<dbReference type="Pfam" id="PF02899">
    <property type="entry name" value="Phage_int_SAM_1"/>
    <property type="match status" value="1"/>
</dbReference>
<evidence type="ECO:0000259" key="10">
    <source>
        <dbReference type="PROSITE" id="PS51900"/>
    </source>
</evidence>